<keyword evidence="1" id="KW-0732">Signal</keyword>
<accession>A0A0B2V5Y5</accession>
<feature type="chain" id="PRO_5002079648" description="Secreted protein" evidence="1">
    <location>
        <begin position="18"/>
        <end position="140"/>
    </location>
</feature>
<dbReference type="AlphaFoldDB" id="A0A0B2V5Y5"/>
<comment type="caution">
    <text evidence="2">The sequence shown here is derived from an EMBL/GenBank/DDBJ whole genome shotgun (WGS) entry which is preliminary data.</text>
</comment>
<dbReference type="EMBL" id="JPKZ01002408">
    <property type="protein sequence ID" value="KHN76862.1"/>
    <property type="molecule type" value="Genomic_DNA"/>
</dbReference>
<protein>
    <recommendedName>
        <fullName evidence="4">Secreted protein</fullName>
    </recommendedName>
</protein>
<gene>
    <name evidence="2" type="ORF">Tcan_04083</name>
</gene>
<proteinExistence type="predicted"/>
<evidence type="ECO:0000313" key="2">
    <source>
        <dbReference type="EMBL" id="KHN76862.1"/>
    </source>
</evidence>
<organism evidence="2 3">
    <name type="scientific">Toxocara canis</name>
    <name type="common">Canine roundworm</name>
    <dbReference type="NCBI Taxonomy" id="6265"/>
    <lineage>
        <taxon>Eukaryota</taxon>
        <taxon>Metazoa</taxon>
        <taxon>Ecdysozoa</taxon>
        <taxon>Nematoda</taxon>
        <taxon>Chromadorea</taxon>
        <taxon>Rhabditida</taxon>
        <taxon>Spirurina</taxon>
        <taxon>Ascaridomorpha</taxon>
        <taxon>Ascaridoidea</taxon>
        <taxon>Toxocaridae</taxon>
        <taxon>Toxocara</taxon>
    </lineage>
</organism>
<dbReference type="Proteomes" id="UP000031036">
    <property type="component" value="Unassembled WGS sequence"/>
</dbReference>
<reference evidence="2 3" key="1">
    <citation type="submission" date="2014-11" db="EMBL/GenBank/DDBJ databases">
        <title>Genetic blueprint of the zoonotic pathogen Toxocara canis.</title>
        <authorList>
            <person name="Zhu X.-Q."/>
            <person name="Korhonen P.K."/>
            <person name="Cai H."/>
            <person name="Young N.D."/>
            <person name="Nejsum P."/>
            <person name="von Samson-Himmelstjerna G."/>
            <person name="Boag P.R."/>
            <person name="Tan P."/>
            <person name="Li Q."/>
            <person name="Min J."/>
            <person name="Yang Y."/>
            <person name="Wang X."/>
            <person name="Fang X."/>
            <person name="Hall R.S."/>
            <person name="Hofmann A."/>
            <person name="Sternberg P.W."/>
            <person name="Jex A.R."/>
            <person name="Gasser R.B."/>
        </authorList>
    </citation>
    <scope>NUCLEOTIDE SEQUENCE [LARGE SCALE GENOMIC DNA]</scope>
    <source>
        <strain evidence="2">PN_DK_2014</strain>
    </source>
</reference>
<evidence type="ECO:0000256" key="1">
    <source>
        <dbReference type="SAM" id="SignalP"/>
    </source>
</evidence>
<name>A0A0B2V5Y5_TOXCA</name>
<keyword evidence="3" id="KW-1185">Reference proteome</keyword>
<evidence type="ECO:0008006" key="4">
    <source>
        <dbReference type="Google" id="ProtNLM"/>
    </source>
</evidence>
<evidence type="ECO:0000313" key="3">
    <source>
        <dbReference type="Proteomes" id="UP000031036"/>
    </source>
</evidence>
<feature type="signal peptide" evidence="1">
    <location>
        <begin position="1"/>
        <end position="17"/>
    </location>
</feature>
<sequence length="140" mass="16462">MCPCAFSFFFMTHFSCSLNRLNLFCCKNSLCVDCIIVDIVMMADCPNIRTTHHMRKNAPSILVKGKVFFIRSNGFIFISYWCNTVYFVPNTKYFSFMSSYCKLDQKQIIDLCLPGTIRHKTKKMMDSKKRIPYMHRYSPV</sequence>